<name>A0A165K3H5_9BASI</name>
<dbReference type="InterPro" id="IPR016084">
    <property type="entry name" value="Haem_Oase-like_multi-hlx"/>
</dbReference>
<evidence type="ECO:0000259" key="5">
    <source>
        <dbReference type="Pfam" id="PF03070"/>
    </source>
</evidence>
<keyword evidence="2" id="KW-0547">Nucleotide-binding</keyword>
<organism evidence="7 8">
    <name type="scientific">Calocera cornea HHB12733</name>
    <dbReference type="NCBI Taxonomy" id="1353952"/>
    <lineage>
        <taxon>Eukaryota</taxon>
        <taxon>Fungi</taxon>
        <taxon>Dikarya</taxon>
        <taxon>Basidiomycota</taxon>
        <taxon>Agaricomycotina</taxon>
        <taxon>Dacrymycetes</taxon>
        <taxon>Dacrymycetales</taxon>
        <taxon>Dacrymycetaceae</taxon>
        <taxon>Calocera</taxon>
    </lineage>
</organism>
<evidence type="ECO:0000256" key="2">
    <source>
        <dbReference type="ARBA" id="ARBA00022741"/>
    </source>
</evidence>
<dbReference type="SUPFAM" id="SSF48613">
    <property type="entry name" value="Heme oxygenase-like"/>
    <property type="match status" value="1"/>
</dbReference>
<accession>A0A165K3H5</accession>
<feature type="domain" description="Thiaminase-2/PQQC" evidence="5">
    <location>
        <begin position="306"/>
        <end position="512"/>
    </location>
</feature>
<evidence type="ECO:0000313" key="7">
    <source>
        <dbReference type="EMBL" id="KZT62625.1"/>
    </source>
</evidence>
<evidence type="ECO:0000259" key="6">
    <source>
        <dbReference type="Pfam" id="PF08543"/>
    </source>
</evidence>
<keyword evidence="3" id="KW-0418">Kinase</keyword>
<protein>
    <recommendedName>
        <fullName evidence="9">Phosphomethylpyrimidine kinase</fullName>
    </recommendedName>
</protein>
<dbReference type="STRING" id="1353952.A0A165K3H5"/>
<dbReference type="Gene3D" id="1.20.910.10">
    <property type="entry name" value="Heme oxygenase-like"/>
    <property type="match status" value="1"/>
</dbReference>
<dbReference type="SUPFAM" id="SSF53613">
    <property type="entry name" value="Ribokinase-like"/>
    <property type="match status" value="1"/>
</dbReference>
<dbReference type="InParanoid" id="A0A165K3H5"/>
<keyword evidence="8" id="KW-1185">Reference proteome</keyword>
<dbReference type="FunFam" id="1.20.910.10:FF:000003">
    <property type="entry name" value="Hydroxymethylpyrimidine/phosphomethylpyrimidine kinase THI20"/>
    <property type="match status" value="1"/>
</dbReference>
<keyword evidence="4" id="KW-0067">ATP-binding</keyword>
<dbReference type="FunCoup" id="A0A165K3H5">
    <property type="interactions" value="256"/>
</dbReference>
<dbReference type="CDD" id="cd01169">
    <property type="entry name" value="HMPP_kinase"/>
    <property type="match status" value="1"/>
</dbReference>
<evidence type="ECO:0000256" key="3">
    <source>
        <dbReference type="ARBA" id="ARBA00022777"/>
    </source>
</evidence>
<dbReference type="CDD" id="cd19367">
    <property type="entry name" value="TenA_C_ScTHI20-like"/>
    <property type="match status" value="1"/>
</dbReference>
<dbReference type="GO" id="GO:0009228">
    <property type="term" value="P:thiamine biosynthetic process"/>
    <property type="evidence" value="ECO:0007669"/>
    <property type="project" value="InterPro"/>
</dbReference>
<dbReference type="GO" id="GO:0008902">
    <property type="term" value="F:hydroxymethylpyrimidine kinase activity"/>
    <property type="evidence" value="ECO:0007669"/>
    <property type="project" value="TreeGrafter"/>
</dbReference>
<dbReference type="AlphaFoldDB" id="A0A165K3H5"/>
<dbReference type="NCBIfam" id="TIGR00097">
    <property type="entry name" value="HMP-P_kinase"/>
    <property type="match status" value="1"/>
</dbReference>
<dbReference type="Pfam" id="PF08543">
    <property type="entry name" value="Phos_pyr_kin"/>
    <property type="match status" value="1"/>
</dbReference>
<dbReference type="GO" id="GO:0005829">
    <property type="term" value="C:cytosol"/>
    <property type="evidence" value="ECO:0007669"/>
    <property type="project" value="TreeGrafter"/>
</dbReference>
<sequence>MTSRQQPPRTLTIAGSDSGGGAGIQADLKTFTALGTYGLSVITALTSQNTLGVDGVASVEPEFVAQQLRAVVGDIGVDAIKIGMLHNHKVIASVASTLTALFGPRGSPGYPPIVLDPVMFSTSSHVLLDPPSLPALQSQLLPLVQLMTPNIPEAQKLASVDAITDVQGMKAAAREIARLGCAAVLVKGGHLEGETVWDVLYERDGDGEGGEFTVFEHPRVHTKNTHGTGCTQSSAIAAFLAKGKPSVREAIQLATDYVQAALLASFDIGHGSGPLNHLVSILPRALPAPVELDPHPFTNYLIRACAPEWATYTRKHPFVLGLRDGTLPRECFIHFLKQDYIFLMHYARIHALAAYKSFSMEEIDACTDIVKHIIRESKHHIEYCQSWGISLAEFHSTPESGHTVAYTRYVLDTGVSSSLLALRVATAPCLLGYGEVGTWLYSDPGTKREGNDYWPWIEGYAGEDFQLAVTKGRELLEETVRRDPLSARQLEDMVGIFRKATRLEVGFWEQSYVSSGSPPDLATKC</sequence>
<evidence type="ECO:0000256" key="4">
    <source>
        <dbReference type="ARBA" id="ARBA00022840"/>
    </source>
</evidence>
<dbReference type="EMBL" id="KV423915">
    <property type="protein sequence ID" value="KZT62625.1"/>
    <property type="molecule type" value="Genomic_DNA"/>
</dbReference>
<dbReference type="GO" id="GO:0008972">
    <property type="term" value="F:phosphomethylpyrimidine kinase activity"/>
    <property type="evidence" value="ECO:0007669"/>
    <property type="project" value="InterPro"/>
</dbReference>
<keyword evidence="1" id="KW-0808">Transferase</keyword>
<dbReference type="InterPro" id="IPR004399">
    <property type="entry name" value="HMP/HMP-P_kinase_dom"/>
</dbReference>
<evidence type="ECO:0008006" key="9">
    <source>
        <dbReference type="Google" id="ProtNLM"/>
    </source>
</evidence>
<dbReference type="Gene3D" id="3.40.1190.20">
    <property type="match status" value="1"/>
</dbReference>
<proteinExistence type="predicted"/>
<dbReference type="InterPro" id="IPR004305">
    <property type="entry name" value="Thiaminase-2/PQQC"/>
</dbReference>
<evidence type="ECO:0000256" key="1">
    <source>
        <dbReference type="ARBA" id="ARBA00022679"/>
    </source>
</evidence>
<dbReference type="GO" id="GO:0005524">
    <property type="term" value="F:ATP binding"/>
    <property type="evidence" value="ECO:0007669"/>
    <property type="project" value="UniProtKB-KW"/>
</dbReference>
<reference evidence="7 8" key="1">
    <citation type="journal article" date="2016" name="Mol. Biol. Evol.">
        <title>Comparative Genomics of Early-Diverging Mushroom-Forming Fungi Provides Insights into the Origins of Lignocellulose Decay Capabilities.</title>
        <authorList>
            <person name="Nagy L.G."/>
            <person name="Riley R."/>
            <person name="Tritt A."/>
            <person name="Adam C."/>
            <person name="Daum C."/>
            <person name="Floudas D."/>
            <person name="Sun H."/>
            <person name="Yadav J.S."/>
            <person name="Pangilinan J."/>
            <person name="Larsson K.H."/>
            <person name="Matsuura K."/>
            <person name="Barry K."/>
            <person name="Labutti K."/>
            <person name="Kuo R."/>
            <person name="Ohm R.A."/>
            <person name="Bhattacharya S.S."/>
            <person name="Shirouzu T."/>
            <person name="Yoshinaga Y."/>
            <person name="Martin F.M."/>
            <person name="Grigoriev I.V."/>
            <person name="Hibbett D.S."/>
        </authorList>
    </citation>
    <scope>NUCLEOTIDE SEQUENCE [LARGE SCALE GENOMIC DNA]</scope>
    <source>
        <strain evidence="7 8">HHB12733</strain>
    </source>
</reference>
<evidence type="ECO:0000313" key="8">
    <source>
        <dbReference type="Proteomes" id="UP000076842"/>
    </source>
</evidence>
<gene>
    <name evidence="7" type="ORF">CALCODRAFT_505401</name>
</gene>
<dbReference type="PANTHER" id="PTHR20858">
    <property type="entry name" value="PHOSPHOMETHYLPYRIMIDINE KINASE"/>
    <property type="match status" value="1"/>
</dbReference>
<dbReference type="InterPro" id="IPR029056">
    <property type="entry name" value="Ribokinase-like"/>
</dbReference>
<dbReference type="OrthoDB" id="10028886at2759"/>
<dbReference type="Proteomes" id="UP000076842">
    <property type="component" value="Unassembled WGS sequence"/>
</dbReference>
<dbReference type="FunFam" id="3.40.1190.20:FF:000003">
    <property type="entry name" value="Phosphomethylpyrimidine kinase ThiD"/>
    <property type="match status" value="1"/>
</dbReference>
<dbReference type="PANTHER" id="PTHR20858:SF17">
    <property type="entry name" value="HYDROXYMETHYLPYRIMIDINE_PHOSPHOMETHYLPYRIMIDINE KINASE THI20-RELATED"/>
    <property type="match status" value="1"/>
</dbReference>
<dbReference type="InterPro" id="IPR013749">
    <property type="entry name" value="PM/HMP-P_kinase-1"/>
</dbReference>
<dbReference type="Pfam" id="PF03070">
    <property type="entry name" value="TENA_THI-4"/>
    <property type="match status" value="1"/>
</dbReference>
<feature type="domain" description="Pyridoxamine kinase/Phosphomethylpyrimidine kinase" evidence="6">
    <location>
        <begin position="17"/>
        <end position="276"/>
    </location>
</feature>